<sequence>MARGIPRSLTLITTRPGLDIGEHAAALARCYGVPPFVVPTYRGARVLAVRWEWTEEDLRARAEQAAG</sequence>
<keyword evidence="2" id="KW-1185">Reference proteome</keyword>
<dbReference type="Proteomes" id="UP000619293">
    <property type="component" value="Unassembled WGS sequence"/>
</dbReference>
<gene>
    <name evidence="1" type="ORF">Cch02nite_73300</name>
</gene>
<protein>
    <submittedName>
        <fullName evidence="1">Uncharacterized protein</fullName>
    </submittedName>
</protein>
<comment type="caution">
    <text evidence="1">The sequence shown here is derived from an EMBL/GenBank/DDBJ whole genome shotgun (WGS) entry which is preliminary data.</text>
</comment>
<proteinExistence type="predicted"/>
<name>A0A8J3K671_9ACTN</name>
<dbReference type="AlphaFoldDB" id="A0A8J3K671"/>
<evidence type="ECO:0000313" key="1">
    <source>
        <dbReference type="EMBL" id="GIF93886.1"/>
    </source>
</evidence>
<accession>A0A8J3K671</accession>
<organism evidence="1 2">
    <name type="scientific">Catellatospora chokoriensis</name>
    <dbReference type="NCBI Taxonomy" id="310353"/>
    <lineage>
        <taxon>Bacteria</taxon>
        <taxon>Bacillati</taxon>
        <taxon>Actinomycetota</taxon>
        <taxon>Actinomycetes</taxon>
        <taxon>Micromonosporales</taxon>
        <taxon>Micromonosporaceae</taxon>
        <taxon>Catellatospora</taxon>
    </lineage>
</organism>
<reference evidence="1 2" key="1">
    <citation type="submission" date="2021-01" db="EMBL/GenBank/DDBJ databases">
        <title>Whole genome shotgun sequence of Catellatospora chokoriensis NBRC 107358.</title>
        <authorList>
            <person name="Komaki H."/>
            <person name="Tamura T."/>
        </authorList>
    </citation>
    <scope>NUCLEOTIDE SEQUENCE [LARGE SCALE GENOMIC DNA]</scope>
    <source>
        <strain evidence="1 2">NBRC 107358</strain>
    </source>
</reference>
<evidence type="ECO:0000313" key="2">
    <source>
        <dbReference type="Proteomes" id="UP000619293"/>
    </source>
</evidence>
<dbReference type="EMBL" id="BONG01000075">
    <property type="protein sequence ID" value="GIF93886.1"/>
    <property type="molecule type" value="Genomic_DNA"/>
</dbReference>